<evidence type="ECO:0000256" key="1">
    <source>
        <dbReference type="ARBA" id="ARBA00004370"/>
    </source>
</evidence>
<sequence length="193" mass="20554">MSVEHGGASGGHDAVSPAQDAVSRTRTRRVVIAGLSIVLVLATVSAVVSGIRAHQLRDTESAANTALVDTEATNAVIEQVSASLKAVFSYDYTRLERTEHAVEVALIGEAAAEYRREFDAAAKQAKRRELVKAATVRAIGVRELTDGRASVLVFLDQQVRRQGAAPTSSTATLDVTALRDNDGTWRISDIEGL</sequence>
<feature type="region of interest" description="Disordered" evidence="3">
    <location>
        <begin position="1"/>
        <end position="21"/>
    </location>
</feature>
<evidence type="ECO:0000256" key="2">
    <source>
        <dbReference type="ARBA" id="ARBA00023136"/>
    </source>
</evidence>
<comment type="subcellular location">
    <subcellularLocation>
        <location evidence="1">Membrane</location>
    </subcellularLocation>
</comment>
<keyword evidence="4" id="KW-1133">Transmembrane helix</keyword>
<comment type="caution">
    <text evidence="5">The sequence shown here is derived from an EMBL/GenBank/DDBJ whole genome shotgun (WGS) entry which is preliminary data.</text>
</comment>
<keyword evidence="2 4" id="KW-0472">Membrane</keyword>
<evidence type="ECO:0008006" key="7">
    <source>
        <dbReference type="Google" id="ProtNLM"/>
    </source>
</evidence>
<dbReference type="PANTHER" id="PTHR37042:SF4">
    <property type="entry name" value="OUTER MEMBRANE PROTEIN RV1973"/>
    <property type="match status" value="1"/>
</dbReference>
<proteinExistence type="predicted"/>
<dbReference type="PANTHER" id="PTHR37042">
    <property type="entry name" value="OUTER MEMBRANE PROTEIN RV1973"/>
    <property type="match status" value="1"/>
</dbReference>
<dbReference type="RefSeq" id="WP_345395875.1">
    <property type="nucleotide sequence ID" value="NZ_BAABLA010000024.1"/>
</dbReference>
<dbReference type="EMBL" id="JBHSXX010000001">
    <property type="protein sequence ID" value="MFC6866610.1"/>
    <property type="molecule type" value="Genomic_DNA"/>
</dbReference>
<keyword evidence="4" id="KW-0812">Transmembrane</keyword>
<gene>
    <name evidence="5" type="ORF">ACFQGD_05575</name>
</gene>
<organism evidence="5 6">
    <name type="scientific">Haloechinothrix salitolerans</name>
    <dbReference type="NCBI Taxonomy" id="926830"/>
    <lineage>
        <taxon>Bacteria</taxon>
        <taxon>Bacillati</taxon>
        <taxon>Actinomycetota</taxon>
        <taxon>Actinomycetes</taxon>
        <taxon>Pseudonocardiales</taxon>
        <taxon>Pseudonocardiaceae</taxon>
        <taxon>Haloechinothrix</taxon>
    </lineage>
</organism>
<name>A0ABW2BWC9_9PSEU</name>
<dbReference type="Proteomes" id="UP001596337">
    <property type="component" value="Unassembled WGS sequence"/>
</dbReference>
<reference evidence="6" key="1">
    <citation type="journal article" date="2019" name="Int. J. Syst. Evol. Microbiol.">
        <title>The Global Catalogue of Microorganisms (GCM) 10K type strain sequencing project: providing services to taxonomists for standard genome sequencing and annotation.</title>
        <authorList>
            <consortium name="The Broad Institute Genomics Platform"/>
            <consortium name="The Broad Institute Genome Sequencing Center for Infectious Disease"/>
            <person name="Wu L."/>
            <person name="Ma J."/>
        </authorList>
    </citation>
    <scope>NUCLEOTIDE SEQUENCE [LARGE SCALE GENOMIC DNA]</scope>
    <source>
        <strain evidence="6">KCTC 32255</strain>
    </source>
</reference>
<protein>
    <recommendedName>
        <fullName evidence="7">Mce-associated membrane protein</fullName>
    </recommendedName>
</protein>
<accession>A0ABW2BWC9</accession>
<evidence type="ECO:0000313" key="6">
    <source>
        <dbReference type="Proteomes" id="UP001596337"/>
    </source>
</evidence>
<feature type="transmembrane region" description="Helical" evidence="4">
    <location>
        <begin position="30"/>
        <end position="51"/>
    </location>
</feature>
<evidence type="ECO:0000256" key="3">
    <source>
        <dbReference type="SAM" id="MobiDB-lite"/>
    </source>
</evidence>
<evidence type="ECO:0000313" key="5">
    <source>
        <dbReference type="EMBL" id="MFC6866610.1"/>
    </source>
</evidence>
<evidence type="ECO:0000256" key="4">
    <source>
        <dbReference type="SAM" id="Phobius"/>
    </source>
</evidence>
<keyword evidence="6" id="KW-1185">Reference proteome</keyword>